<dbReference type="Proteomes" id="UP001161405">
    <property type="component" value="Unassembled WGS sequence"/>
</dbReference>
<sequence length="232" mass="24842">MNVLNGMRCLLAAADRGSLSGAAAQIGVSQPAMSQTISGLEAHFGATLIVRGHRGISLTNAGEVVLEHGRRMLGELESARAQLDGLQNVISGKVRVTTVQALAQSYVGNAMLELQKMHPKLRAELISTDEVVDIEAENIDFAIRVGSPGHGGGIVRRIGEVESVFVASPGYLAEAGYPNHPDDLSRLNYVQYREDRKVGDILCKGPGGDLTIHIEPGFLAQQPSLPMRLRWG</sequence>
<keyword evidence="3" id="KW-0238">DNA-binding</keyword>
<keyword evidence="4" id="KW-0804">Transcription</keyword>
<evidence type="ECO:0000259" key="5">
    <source>
        <dbReference type="PROSITE" id="PS50931"/>
    </source>
</evidence>
<name>A0ABQ5UMU5_9HYPH</name>
<dbReference type="Gene3D" id="1.10.10.10">
    <property type="entry name" value="Winged helix-like DNA-binding domain superfamily/Winged helix DNA-binding domain"/>
    <property type="match status" value="1"/>
</dbReference>
<gene>
    <name evidence="6" type="ORF">GCM10007879_07160</name>
</gene>
<keyword evidence="2" id="KW-0805">Transcription regulation</keyword>
<organism evidence="6 7">
    <name type="scientific">Maritalea porphyrae</name>
    <dbReference type="NCBI Taxonomy" id="880732"/>
    <lineage>
        <taxon>Bacteria</taxon>
        <taxon>Pseudomonadati</taxon>
        <taxon>Pseudomonadota</taxon>
        <taxon>Alphaproteobacteria</taxon>
        <taxon>Hyphomicrobiales</taxon>
        <taxon>Devosiaceae</taxon>
        <taxon>Maritalea</taxon>
    </lineage>
</organism>
<keyword evidence="7" id="KW-1185">Reference proteome</keyword>
<dbReference type="Pfam" id="PF03466">
    <property type="entry name" value="LysR_substrate"/>
    <property type="match status" value="1"/>
</dbReference>
<proteinExistence type="inferred from homology"/>
<feature type="domain" description="HTH lysR-type" evidence="5">
    <location>
        <begin position="1"/>
        <end position="59"/>
    </location>
</feature>
<dbReference type="PANTHER" id="PTHR30537:SF3">
    <property type="entry name" value="TRANSCRIPTIONAL REGULATORY PROTEIN"/>
    <property type="match status" value="1"/>
</dbReference>
<dbReference type="InterPro" id="IPR000847">
    <property type="entry name" value="LysR_HTH_N"/>
</dbReference>
<dbReference type="PANTHER" id="PTHR30537">
    <property type="entry name" value="HTH-TYPE TRANSCRIPTIONAL REGULATOR"/>
    <property type="match status" value="1"/>
</dbReference>
<dbReference type="PROSITE" id="PS50931">
    <property type="entry name" value="HTH_LYSR"/>
    <property type="match status" value="1"/>
</dbReference>
<dbReference type="Gene3D" id="3.40.190.290">
    <property type="match status" value="1"/>
</dbReference>
<evidence type="ECO:0000313" key="6">
    <source>
        <dbReference type="EMBL" id="GLQ16467.1"/>
    </source>
</evidence>
<dbReference type="SUPFAM" id="SSF46785">
    <property type="entry name" value="Winged helix' DNA-binding domain"/>
    <property type="match status" value="1"/>
</dbReference>
<dbReference type="PRINTS" id="PR00039">
    <property type="entry name" value="HTHLYSR"/>
</dbReference>
<comment type="similarity">
    <text evidence="1">Belongs to the LysR transcriptional regulatory family.</text>
</comment>
<dbReference type="InterPro" id="IPR058163">
    <property type="entry name" value="LysR-type_TF_proteobact-type"/>
</dbReference>
<dbReference type="RefSeq" id="WP_284362108.1">
    <property type="nucleotide sequence ID" value="NZ_BSNI01000002.1"/>
</dbReference>
<evidence type="ECO:0000256" key="3">
    <source>
        <dbReference type="ARBA" id="ARBA00023125"/>
    </source>
</evidence>
<dbReference type="SUPFAM" id="SSF53850">
    <property type="entry name" value="Periplasmic binding protein-like II"/>
    <property type="match status" value="1"/>
</dbReference>
<reference evidence="6" key="2">
    <citation type="submission" date="2023-01" db="EMBL/GenBank/DDBJ databases">
        <title>Draft genome sequence of Maritalea porphyrae strain NBRC 107169.</title>
        <authorList>
            <person name="Sun Q."/>
            <person name="Mori K."/>
        </authorList>
    </citation>
    <scope>NUCLEOTIDE SEQUENCE</scope>
    <source>
        <strain evidence="6">NBRC 107169</strain>
    </source>
</reference>
<dbReference type="InterPro" id="IPR036388">
    <property type="entry name" value="WH-like_DNA-bd_sf"/>
</dbReference>
<evidence type="ECO:0000256" key="2">
    <source>
        <dbReference type="ARBA" id="ARBA00023015"/>
    </source>
</evidence>
<accession>A0ABQ5UMU5</accession>
<comment type="caution">
    <text evidence="6">The sequence shown here is derived from an EMBL/GenBank/DDBJ whole genome shotgun (WGS) entry which is preliminary data.</text>
</comment>
<evidence type="ECO:0000313" key="7">
    <source>
        <dbReference type="Proteomes" id="UP001161405"/>
    </source>
</evidence>
<protein>
    <recommendedName>
        <fullName evidence="5">HTH lysR-type domain-containing protein</fullName>
    </recommendedName>
</protein>
<evidence type="ECO:0000256" key="4">
    <source>
        <dbReference type="ARBA" id="ARBA00023163"/>
    </source>
</evidence>
<dbReference type="Pfam" id="PF00126">
    <property type="entry name" value="HTH_1"/>
    <property type="match status" value="1"/>
</dbReference>
<evidence type="ECO:0000256" key="1">
    <source>
        <dbReference type="ARBA" id="ARBA00009437"/>
    </source>
</evidence>
<dbReference type="InterPro" id="IPR036390">
    <property type="entry name" value="WH_DNA-bd_sf"/>
</dbReference>
<reference evidence="6" key="1">
    <citation type="journal article" date="2014" name="Int. J. Syst. Evol. Microbiol.">
        <title>Complete genome of a new Firmicutes species belonging to the dominant human colonic microbiota ('Ruminococcus bicirculans') reveals two chromosomes and a selective capacity to utilize plant glucans.</title>
        <authorList>
            <consortium name="NISC Comparative Sequencing Program"/>
            <person name="Wegmann U."/>
            <person name="Louis P."/>
            <person name="Goesmann A."/>
            <person name="Henrissat B."/>
            <person name="Duncan S.H."/>
            <person name="Flint H.J."/>
        </authorList>
    </citation>
    <scope>NUCLEOTIDE SEQUENCE</scope>
    <source>
        <strain evidence="6">NBRC 107169</strain>
    </source>
</reference>
<dbReference type="EMBL" id="BSNI01000002">
    <property type="protein sequence ID" value="GLQ16467.1"/>
    <property type="molecule type" value="Genomic_DNA"/>
</dbReference>
<dbReference type="InterPro" id="IPR005119">
    <property type="entry name" value="LysR_subst-bd"/>
</dbReference>